<evidence type="ECO:0000313" key="1">
    <source>
        <dbReference type="EMBL" id="TLH61008.1"/>
    </source>
</evidence>
<evidence type="ECO:0000313" key="2">
    <source>
        <dbReference type="Proteomes" id="UP000309984"/>
    </source>
</evidence>
<sequence>MWRQEQVPAAGESVSSREVSWWPVYQLLAGHLGKQPTVIAGTPAWHELPDNHPDKWRAVLWAAVWWALDTDTRQEHLADAGKKIAEAVDANALAQNIIQGRGPAYVERRSA</sequence>
<accession>A0A7I7ZV85</accession>
<keyword evidence="2" id="KW-1185">Reference proteome</keyword>
<dbReference type="AlphaFoldDB" id="A0A7I7ZV85"/>
<dbReference type="EMBL" id="POTM01000060">
    <property type="protein sequence ID" value="TLH61008.1"/>
    <property type="molecule type" value="Genomic_DNA"/>
</dbReference>
<dbReference type="Proteomes" id="UP000309984">
    <property type="component" value="Unassembled WGS sequence"/>
</dbReference>
<name>A0A7I7ZV85_9MYCO</name>
<proteinExistence type="predicted"/>
<organism evidence="1 2">
    <name type="scientific">Mycolicibacterium phocaicum</name>
    <dbReference type="NCBI Taxonomy" id="319706"/>
    <lineage>
        <taxon>Bacteria</taxon>
        <taxon>Bacillati</taxon>
        <taxon>Actinomycetota</taxon>
        <taxon>Actinomycetes</taxon>
        <taxon>Mycobacteriales</taxon>
        <taxon>Mycobacteriaceae</taxon>
        <taxon>Mycolicibacterium</taxon>
    </lineage>
</organism>
<dbReference type="Pfam" id="PF10888">
    <property type="entry name" value="DUF2742"/>
    <property type="match status" value="1"/>
</dbReference>
<dbReference type="InterPro" id="IPR024384">
    <property type="entry name" value="DUF2742"/>
</dbReference>
<gene>
    <name evidence="1" type="ORF">C1S79_25810</name>
</gene>
<reference evidence="1 2" key="1">
    <citation type="submission" date="2018-01" db="EMBL/GenBank/DDBJ databases">
        <title>Comparative genomics of Mycobacterium mucogenicum and Mycobacterium neoaurum clade members emphasizing tRNA and non-coding RNA.</title>
        <authorList>
            <person name="Behra P.R.K."/>
            <person name="Pettersson B.M.F."/>
            <person name="Das S."/>
            <person name="Dasgupta S."/>
            <person name="Kirsebom L.A."/>
        </authorList>
    </citation>
    <scope>NUCLEOTIDE SEQUENCE [LARGE SCALE GENOMIC DNA]</scope>
    <source>
        <strain evidence="1 2">DSM 45104</strain>
    </source>
</reference>
<protein>
    <submittedName>
        <fullName evidence="1">Uncharacterized protein</fullName>
    </submittedName>
</protein>
<dbReference type="RefSeq" id="WP_138251036.1">
    <property type="nucleotide sequence ID" value="NZ_POTM01000060.1"/>
</dbReference>
<comment type="caution">
    <text evidence="1">The sequence shown here is derived from an EMBL/GenBank/DDBJ whole genome shotgun (WGS) entry which is preliminary data.</text>
</comment>